<dbReference type="GO" id="GO:0009306">
    <property type="term" value="P:protein secretion"/>
    <property type="evidence" value="ECO:0007669"/>
    <property type="project" value="TreeGrafter"/>
</dbReference>
<evidence type="ECO:0000256" key="1">
    <source>
        <dbReference type="ARBA" id="ARBA00004442"/>
    </source>
</evidence>
<accession>A0A432ZLD6</accession>
<comment type="subunit">
    <text evidence="10">Interacts with TamB to form the translocation and assembly module (TAM).</text>
</comment>
<keyword evidence="14" id="KW-1185">Reference proteome</keyword>
<comment type="similarity">
    <text evidence="2">Belongs to the TamA family.</text>
</comment>
<dbReference type="Pfam" id="PF17243">
    <property type="entry name" value="POTRA_TamA_1"/>
    <property type="match status" value="1"/>
</dbReference>
<organism evidence="13 14">
    <name type="scientific">Idiomarina tyrosinivorans</name>
    <dbReference type="NCBI Taxonomy" id="1445662"/>
    <lineage>
        <taxon>Bacteria</taxon>
        <taxon>Pseudomonadati</taxon>
        <taxon>Pseudomonadota</taxon>
        <taxon>Gammaproteobacteria</taxon>
        <taxon>Alteromonadales</taxon>
        <taxon>Idiomarinaceae</taxon>
        <taxon>Idiomarina</taxon>
    </lineage>
</organism>
<dbReference type="InterPro" id="IPR000184">
    <property type="entry name" value="Bac_surfAg_D15"/>
</dbReference>
<feature type="domain" description="Bacterial surface antigen (D15)" evidence="11">
    <location>
        <begin position="397"/>
        <end position="586"/>
    </location>
</feature>
<evidence type="ECO:0000256" key="2">
    <source>
        <dbReference type="ARBA" id="ARBA00010248"/>
    </source>
</evidence>
<evidence type="ECO:0000259" key="11">
    <source>
        <dbReference type="Pfam" id="PF01103"/>
    </source>
</evidence>
<evidence type="ECO:0000256" key="6">
    <source>
        <dbReference type="ARBA" id="ARBA00022729"/>
    </source>
</evidence>
<keyword evidence="8" id="KW-0998">Cell outer membrane</keyword>
<evidence type="ECO:0000256" key="10">
    <source>
        <dbReference type="ARBA" id="ARBA00093548"/>
    </source>
</evidence>
<dbReference type="Pfam" id="PF01103">
    <property type="entry name" value="Omp85"/>
    <property type="match status" value="1"/>
</dbReference>
<evidence type="ECO:0000256" key="3">
    <source>
        <dbReference type="ARBA" id="ARBA00015419"/>
    </source>
</evidence>
<evidence type="ECO:0000256" key="4">
    <source>
        <dbReference type="ARBA" id="ARBA00022452"/>
    </source>
</evidence>
<evidence type="ECO:0000259" key="12">
    <source>
        <dbReference type="Pfam" id="PF17243"/>
    </source>
</evidence>
<dbReference type="InterPro" id="IPR039910">
    <property type="entry name" value="D15-like"/>
</dbReference>
<evidence type="ECO:0000256" key="5">
    <source>
        <dbReference type="ARBA" id="ARBA00022692"/>
    </source>
</evidence>
<dbReference type="AlphaFoldDB" id="A0A432ZLD6"/>
<dbReference type="InterPro" id="IPR035243">
    <property type="entry name" value="TamA_POTRA_Dom_1"/>
</dbReference>
<keyword evidence="5" id="KW-0812">Transmembrane</keyword>
<dbReference type="OrthoDB" id="9803054at2"/>
<dbReference type="Gene3D" id="2.40.160.50">
    <property type="entry name" value="membrane protein fhac: a member of the omp85/tpsb transporter family"/>
    <property type="match status" value="1"/>
</dbReference>
<sequence length="589" mass="66697">MWCSKLRLRQRFNYGLAVLLITLPLQLAFAQQLNVEIRGVDGKLKENVESLLEIKRLANNDNQDSLSAYRIRYLHRQAAKDIRQALEPFGYYHVQVNSELKTQTTPWLALYNITLNEPVRIGDVSWVIKGEAENDPAFQAWAATHRPQTGEVFNHQRYESAKSKLNQLASEHGYHQAEFTEHQVRVDIASNRANITVVFDSGPRYHFGPVSFSAAELTDAFLQRYVTFAPGDPYYAEKVLDLQMALVDSQYFESVIIKPLWPESGSTEVPIDVDTTPNAKSHYRVGLGYGTDTGARLTFAQDRRWVNDSGHHYQAALRLSQVQSTGSFTYIIPGRSPRTDSYRLRGEVSNKRNEEQHSKKYLVGVSDIRRLGGWQRTYALDLMQENFSIGDFEEGNSQFLVPRTHWNYISARDRLNVNEGYRIELGLKGGSDSVLSDTTFVSATASAKSILPFTDRWRVISRLALGATKVDDFSVLPPSLRFFTGGDNSVRGYGYEQLGPRNADGAVIGGRYLVAGSVEFDYRFAEQWRVAVFTDIGNVMLEPNQPLKQSIGFGFRWISPIGSIRLDFAQAIDEPDKPWRLHFTLGPDL</sequence>
<keyword evidence="7" id="KW-0472">Membrane</keyword>
<reference evidence="13 14" key="1">
    <citation type="journal article" date="2011" name="Front. Microbiol.">
        <title>Genomic signatures of strain selection and enhancement in Bacillus atrophaeus var. globigii, a historical biowarfare simulant.</title>
        <authorList>
            <person name="Gibbons H.S."/>
            <person name="Broomall S.M."/>
            <person name="McNew L.A."/>
            <person name="Daligault H."/>
            <person name="Chapman C."/>
            <person name="Bruce D."/>
            <person name="Karavis M."/>
            <person name="Krepps M."/>
            <person name="McGregor P.A."/>
            <person name="Hong C."/>
            <person name="Park K.H."/>
            <person name="Akmal A."/>
            <person name="Feldman A."/>
            <person name="Lin J.S."/>
            <person name="Chang W.E."/>
            <person name="Higgs B.W."/>
            <person name="Demirev P."/>
            <person name="Lindquist J."/>
            <person name="Liem A."/>
            <person name="Fochler E."/>
            <person name="Read T.D."/>
            <person name="Tapia R."/>
            <person name="Johnson S."/>
            <person name="Bishop-Lilly K.A."/>
            <person name="Detter C."/>
            <person name="Han C."/>
            <person name="Sozhamannan S."/>
            <person name="Rosenzweig C.N."/>
            <person name="Skowronski E.W."/>
        </authorList>
    </citation>
    <scope>NUCLEOTIDE SEQUENCE [LARGE SCALE GENOMIC DNA]</scope>
    <source>
        <strain evidence="13 14">CC-PW-9</strain>
    </source>
</reference>
<gene>
    <name evidence="13" type="ORF">CWI84_10725</name>
</gene>
<dbReference type="EMBL" id="PIQH01000010">
    <property type="protein sequence ID" value="RUO78801.1"/>
    <property type="molecule type" value="Genomic_DNA"/>
</dbReference>
<evidence type="ECO:0000256" key="9">
    <source>
        <dbReference type="ARBA" id="ARBA00033063"/>
    </source>
</evidence>
<dbReference type="Proteomes" id="UP000287996">
    <property type="component" value="Unassembled WGS sequence"/>
</dbReference>
<name>A0A432ZLD6_9GAMM</name>
<evidence type="ECO:0000256" key="8">
    <source>
        <dbReference type="ARBA" id="ARBA00023237"/>
    </source>
</evidence>
<dbReference type="GO" id="GO:0097347">
    <property type="term" value="C:TAM protein secretion complex"/>
    <property type="evidence" value="ECO:0007669"/>
    <property type="project" value="TreeGrafter"/>
</dbReference>
<proteinExistence type="inferred from homology"/>
<feature type="domain" description="TamA POTRA" evidence="12">
    <location>
        <begin position="35"/>
        <end position="114"/>
    </location>
</feature>
<evidence type="ECO:0000313" key="14">
    <source>
        <dbReference type="Proteomes" id="UP000287996"/>
    </source>
</evidence>
<dbReference type="GO" id="GO:0009279">
    <property type="term" value="C:cell outer membrane"/>
    <property type="evidence" value="ECO:0007669"/>
    <property type="project" value="UniProtKB-SubCell"/>
</dbReference>
<keyword evidence="4" id="KW-1134">Transmembrane beta strand</keyword>
<comment type="subcellular location">
    <subcellularLocation>
        <location evidence="1">Cell outer membrane</location>
    </subcellularLocation>
</comment>
<protein>
    <recommendedName>
        <fullName evidence="3">Translocation and assembly module subunit TamA</fullName>
    </recommendedName>
    <alternativeName>
        <fullName evidence="9">Autotransporter assembly factor TamA</fullName>
    </alternativeName>
</protein>
<evidence type="ECO:0000313" key="13">
    <source>
        <dbReference type="EMBL" id="RUO78801.1"/>
    </source>
</evidence>
<dbReference type="PANTHER" id="PTHR12815:SF47">
    <property type="entry name" value="TRANSLOCATION AND ASSEMBLY MODULE SUBUNIT TAMA"/>
    <property type="match status" value="1"/>
</dbReference>
<dbReference type="Gene3D" id="3.10.20.310">
    <property type="entry name" value="membrane protein fhac"/>
    <property type="match status" value="3"/>
</dbReference>
<dbReference type="PANTHER" id="PTHR12815">
    <property type="entry name" value="SORTING AND ASSEMBLY MACHINERY SAMM50 PROTEIN FAMILY MEMBER"/>
    <property type="match status" value="1"/>
</dbReference>
<keyword evidence="6" id="KW-0732">Signal</keyword>
<comment type="caution">
    <text evidence="13">The sequence shown here is derived from an EMBL/GenBank/DDBJ whole genome shotgun (WGS) entry which is preliminary data.</text>
</comment>
<evidence type="ECO:0000256" key="7">
    <source>
        <dbReference type="ARBA" id="ARBA00023136"/>
    </source>
</evidence>